<keyword evidence="2" id="KW-1185">Reference proteome</keyword>
<name>A0ACC1DEL5_9NEOP</name>
<organism evidence="1 2">
    <name type="scientific">Dendrolimus kikuchii</name>
    <dbReference type="NCBI Taxonomy" id="765133"/>
    <lineage>
        <taxon>Eukaryota</taxon>
        <taxon>Metazoa</taxon>
        <taxon>Ecdysozoa</taxon>
        <taxon>Arthropoda</taxon>
        <taxon>Hexapoda</taxon>
        <taxon>Insecta</taxon>
        <taxon>Pterygota</taxon>
        <taxon>Neoptera</taxon>
        <taxon>Endopterygota</taxon>
        <taxon>Lepidoptera</taxon>
        <taxon>Glossata</taxon>
        <taxon>Ditrysia</taxon>
        <taxon>Bombycoidea</taxon>
        <taxon>Lasiocampidae</taxon>
        <taxon>Dendrolimus</taxon>
    </lineage>
</organism>
<dbReference type="EMBL" id="CM034389">
    <property type="protein sequence ID" value="KAJ0182306.1"/>
    <property type="molecule type" value="Genomic_DNA"/>
</dbReference>
<protein>
    <submittedName>
        <fullName evidence="1">Uncharacterized protein</fullName>
    </submittedName>
</protein>
<proteinExistence type="predicted"/>
<evidence type="ECO:0000313" key="1">
    <source>
        <dbReference type="EMBL" id="KAJ0182306.1"/>
    </source>
</evidence>
<dbReference type="Proteomes" id="UP000824533">
    <property type="component" value="Linkage Group LG03"/>
</dbReference>
<evidence type="ECO:0000313" key="2">
    <source>
        <dbReference type="Proteomes" id="UP000824533"/>
    </source>
</evidence>
<comment type="caution">
    <text evidence="1">The sequence shown here is derived from an EMBL/GenBank/DDBJ whole genome shotgun (WGS) entry which is preliminary data.</text>
</comment>
<gene>
    <name evidence="1" type="ORF">K1T71_001675</name>
</gene>
<accession>A0ACC1DEL5</accession>
<reference evidence="1 2" key="1">
    <citation type="journal article" date="2021" name="Front. Genet.">
        <title>Chromosome-Level Genome Assembly Reveals Significant Gene Expansion in the Toll and IMD Signaling Pathways of Dendrolimus kikuchii.</title>
        <authorList>
            <person name="Zhou J."/>
            <person name="Wu P."/>
            <person name="Xiong Z."/>
            <person name="Liu N."/>
            <person name="Zhao N."/>
            <person name="Ji M."/>
            <person name="Qiu Y."/>
            <person name="Yang B."/>
        </authorList>
    </citation>
    <scope>NUCLEOTIDE SEQUENCE [LARGE SCALE GENOMIC DNA]</scope>
    <source>
        <strain evidence="1">Ann1</strain>
    </source>
</reference>
<sequence length="408" mass="47088">MVEVLEDNTKENEEKHLDIHNVISTVRPIILFEYCCGIFRFSETDNKLSPPNGKMKAYSVVICCIITSVTILFLPLPGTLNESSSFGDIMDKIMCLLLLIQYVTTAVITCFLHCRNNIRIFSMFAELDKTLNIDFDKSFYTSSKARAVIYLIILSIIHIIMTLYVFITREITPLNFIAAGLYFIQKLIILIFCVMIMMLKRRLNIINDYITKFVEENDNNTVFVYTVIQSRNKWNKPYNWIGRPSDKNMKIYDLALGYDHAGTICSLINDIFNFQMFMILITTFTCIVVTIWVLLHYYLSNGNDIGFIVIITLWSITLILNIVAISFACESLLSARKETKVLVNKIIMNYDLPKIMRNQAKAFMELIEAWPLSIMVYDMFSVDVTLILKFISVATTYLIVAVQMSHFI</sequence>